<keyword evidence="3" id="KW-1185">Reference proteome</keyword>
<organism evidence="4">
    <name type="scientific">Thelazia callipaeda</name>
    <name type="common">Oriental eyeworm</name>
    <name type="synonym">Parasitic nematode</name>
    <dbReference type="NCBI Taxonomy" id="103827"/>
    <lineage>
        <taxon>Eukaryota</taxon>
        <taxon>Metazoa</taxon>
        <taxon>Ecdysozoa</taxon>
        <taxon>Nematoda</taxon>
        <taxon>Chromadorea</taxon>
        <taxon>Rhabditida</taxon>
        <taxon>Spirurina</taxon>
        <taxon>Spiruromorpha</taxon>
        <taxon>Thelazioidea</taxon>
        <taxon>Thelaziidae</taxon>
        <taxon>Thelazia</taxon>
    </lineage>
</organism>
<feature type="compositionally biased region" description="Low complexity" evidence="1">
    <location>
        <begin position="42"/>
        <end position="59"/>
    </location>
</feature>
<name>A0A0N5D8Z4_THECL</name>
<proteinExistence type="predicted"/>
<protein>
    <submittedName>
        <fullName evidence="4">BTB domain-containing protein</fullName>
    </submittedName>
</protein>
<dbReference type="Proteomes" id="UP000276776">
    <property type="component" value="Unassembled WGS sequence"/>
</dbReference>
<reference evidence="2 3" key="2">
    <citation type="submission" date="2018-11" db="EMBL/GenBank/DDBJ databases">
        <authorList>
            <consortium name="Pathogen Informatics"/>
        </authorList>
    </citation>
    <scope>NUCLEOTIDE SEQUENCE [LARGE SCALE GENOMIC DNA]</scope>
</reference>
<reference evidence="4" key="1">
    <citation type="submission" date="2017-02" db="UniProtKB">
        <authorList>
            <consortium name="WormBaseParasite"/>
        </authorList>
    </citation>
    <scope>IDENTIFICATION</scope>
</reference>
<feature type="compositionally biased region" description="Polar residues" evidence="1">
    <location>
        <begin position="9"/>
        <end position="25"/>
    </location>
</feature>
<evidence type="ECO:0000313" key="2">
    <source>
        <dbReference type="EMBL" id="VDN07226.1"/>
    </source>
</evidence>
<evidence type="ECO:0000313" key="3">
    <source>
        <dbReference type="Proteomes" id="UP000276776"/>
    </source>
</evidence>
<accession>A0A0N5D8Z4</accession>
<dbReference type="AlphaFoldDB" id="A0A0N5D8Z4"/>
<dbReference type="OrthoDB" id="5803581at2759"/>
<gene>
    <name evidence="2" type="ORF">TCLT_LOCUS9580</name>
</gene>
<evidence type="ECO:0000313" key="4">
    <source>
        <dbReference type="WBParaSite" id="TCLT_0000959101-mRNA-1"/>
    </source>
</evidence>
<dbReference type="WBParaSite" id="TCLT_0000959101-mRNA-1">
    <property type="protein sequence ID" value="TCLT_0000959101-mRNA-1"/>
    <property type="gene ID" value="TCLT_0000959101"/>
</dbReference>
<evidence type="ECO:0000256" key="1">
    <source>
        <dbReference type="SAM" id="MobiDB-lite"/>
    </source>
</evidence>
<feature type="region of interest" description="Disordered" evidence="1">
    <location>
        <begin position="1"/>
        <end position="64"/>
    </location>
</feature>
<sequence length="181" mass="20171">MSETRDTSLNRSIAETRSNNRNGKFSDTDVENDDNSLGTRWSITSDDITSTTSQSSCSSTDKDSSSQKATFVTLESASSHSSDYHTIATPDQYIINEELPDFEPTIAEACEEYSKLNARNIEDCAATVILDKNTVITVDFKEFAQISPYFRAAFYGGFSETKSKLLIFDRSKVCLYNNLTI</sequence>
<dbReference type="EMBL" id="UYYF01004831">
    <property type="protein sequence ID" value="VDN07226.1"/>
    <property type="molecule type" value="Genomic_DNA"/>
</dbReference>